<evidence type="ECO:0000256" key="3">
    <source>
        <dbReference type="ARBA" id="ARBA00022448"/>
    </source>
</evidence>
<feature type="transmembrane region" description="Helical" evidence="7">
    <location>
        <begin position="391"/>
        <end position="415"/>
    </location>
</feature>
<dbReference type="InterPro" id="IPR013936">
    <property type="entry name" value="CRT-like"/>
</dbReference>
<feature type="transmembrane region" description="Helical" evidence="7">
    <location>
        <begin position="330"/>
        <end position="352"/>
    </location>
</feature>
<dbReference type="PANTHER" id="PTHR31326">
    <property type="entry name" value="PROTEIN CLT2, CHLOROPLASTIC"/>
    <property type="match status" value="1"/>
</dbReference>
<protein>
    <submittedName>
        <fullName evidence="8">Uncharacterized protein</fullName>
    </submittedName>
</protein>
<accession>A0A7M7GFJ9</accession>
<feature type="transmembrane region" description="Helical" evidence="7">
    <location>
        <begin position="107"/>
        <end position="129"/>
    </location>
</feature>
<reference evidence="9" key="1">
    <citation type="submission" date="2015-02" db="EMBL/GenBank/DDBJ databases">
        <title>Genome sequencing for Strongylocentrotus purpuratus.</title>
        <authorList>
            <person name="Murali S."/>
            <person name="Liu Y."/>
            <person name="Vee V."/>
            <person name="English A."/>
            <person name="Wang M."/>
            <person name="Skinner E."/>
            <person name="Han Y."/>
            <person name="Muzny D.M."/>
            <person name="Worley K.C."/>
            <person name="Gibbs R.A."/>
        </authorList>
    </citation>
    <scope>NUCLEOTIDE SEQUENCE</scope>
</reference>
<dbReference type="PANTHER" id="PTHR31326:SF1">
    <property type="entry name" value="PROTEIN CLT2, CHLOROPLASTIC"/>
    <property type="match status" value="1"/>
</dbReference>
<dbReference type="GO" id="GO:0016020">
    <property type="term" value="C:membrane"/>
    <property type="evidence" value="ECO:0007669"/>
    <property type="project" value="UniProtKB-SubCell"/>
</dbReference>
<evidence type="ECO:0000256" key="7">
    <source>
        <dbReference type="SAM" id="Phobius"/>
    </source>
</evidence>
<keyword evidence="4 7" id="KW-0812">Transmembrane</keyword>
<comment type="subcellular location">
    <subcellularLocation>
        <location evidence="1">Membrane</location>
        <topology evidence="1">Multi-pass membrane protein</topology>
    </subcellularLocation>
</comment>
<evidence type="ECO:0000313" key="8">
    <source>
        <dbReference type="EnsemblMetazoa" id="XP_003725842"/>
    </source>
</evidence>
<dbReference type="InParanoid" id="A0A7M7GFJ9"/>
<keyword evidence="5 7" id="KW-1133">Transmembrane helix</keyword>
<evidence type="ECO:0000256" key="2">
    <source>
        <dbReference type="ARBA" id="ARBA00006690"/>
    </source>
</evidence>
<dbReference type="RefSeq" id="XP_003725842.2">
    <property type="nucleotide sequence ID" value="XM_003725794.3"/>
</dbReference>
<dbReference type="OMA" id="AVWTFVY"/>
<keyword evidence="3" id="KW-0813">Transport</keyword>
<reference evidence="8" key="2">
    <citation type="submission" date="2021-01" db="UniProtKB">
        <authorList>
            <consortium name="EnsemblMetazoa"/>
        </authorList>
    </citation>
    <scope>IDENTIFICATION</scope>
</reference>
<dbReference type="Proteomes" id="UP000007110">
    <property type="component" value="Unassembled WGS sequence"/>
</dbReference>
<dbReference type="GeneID" id="100888473"/>
<dbReference type="OrthoDB" id="6335830at2759"/>
<evidence type="ECO:0000256" key="1">
    <source>
        <dbReference type="ARBA" id="ARBA00004141"/>
    </source>
</evidence>
<comment type="similarity">
    <text evidence="2">Belongs to the CRT-like transporter family.</text>
</comment>
<keyword evidence="6 7" id="KW-0472">Membrane</keyword>
<dbReference type="Pfam" id="PF08627">
    <property type="entry name" value="CRT-like"/>
    <property type="match status" value="1"/>
</dbReference>
<name>A0A7M7GFJ9_STRPU</name>
<feature type="transmembrane region" description="Helical" evidence="7">
    <location>
        <begin position="67"/>
        <end position="87"/>
    </location>
</feature>
<proteinExistence type="inferred from homology"/>
<evidence type="ECO:0000256" key="4">
    <source>
        <dbReference type="ARBA" id="ARBA00022692"/>
    </source>
</evidence>
<dbReference type="EnsemblMetazoa" id="XM_003725794">
    <property type="protein sequence ID" value="XP_003725842"/>
    <property type="gene ID" value="LOC100888473"/>
</dbReference>
<feature type="transmembrane region" description="Helical" evidence="7">
    <location>
        <begin position="359"/>
        <end position="379"/>
    </location>
</feature>
<dbReference type="AlphaFoldDB" id="A0A7M7GFJ9"/>
<feature type="transmembrane region" description="Helical" evidence="7">
    <location>
        <begin position="239"/>
        <end position="262"/>
    </location>
</feature>
<keyword evidence="9" id="KW-1185">Reference proteome</keyword>
<feature type="transmembrane region" description="Helical" evidence="7">
    <location>
        <begin position="141"/>
        <end position="161"/>
    </location>
</feature>
<feature type="transmembrane region" description="Helical" evidence="7">
    <location>
        <begin position="198"/>
        <end position="219"/>
    </location>
</feature>
<dbReference type="GO" id="GO:0022857">
    <property type="term" value="F:transmembrane transporter activity"/>
    <property type="evidence" value="ECO:0000318"/>
    <property type="project" value="GO_Central"/>
</dbReference>
<organism evidence="8 9">
    <name type="scientific">Strongylocentrotus purpuratus</name>
    <name type="common">Purple sea urchin</name>
    <dbReference type="NCBI Taxonomy" id="7668"/>
    <lineage>
        <taxon>Eukaryota</taxon>
        <taxon>Metazoa</taxon>
        <taxon>Echinodermata</taxon>
        <taxon>Eleutherozoa</taxon>
        <taxon>Echinozoa</taxon>
        <taxon>Echinoidea</taxon>
        <taxon>Euechinoidea</taxon>
        <taxon>Echinacea</taxon>
        <taxon>Camarodonta</taxon>
        <taxon>Echinidea</taxon>
        <taxon>Strongylocentrotidae</taxon>
        <taxon>Strongylocentrotus</taxon>
    </lineage>
</organism>
<feature type="transmembrane region" description="Helical" evidence="7">
    <location>
        <begin position="274"/>
        <end position="293"/>
    </location>
</feature>
<sequence>MDHDSAPLLANCTDVSVPFEERPPSNEPIINGINIQTPPSEDAPATRDPAEYYEFSLRGRCSFRLRLVFFNVFLTIMTVLSSLMMATTLPLFSGSMVTESSTDEYPVLFFTALWFPFFFLCLVLINKLIDPAMSLKSTTSHRVMALVGGMNSLNGVLVVYASDPDRTSPQLQAILGTSVIPFTVICRYIILRKGVSRARLVCTGIVLIGLFISLEPVIWSIDLPGGGGDSSGGRHSKGFAQVVWPFVFTLGFLPLGILNTLIERELKRDQTESLVFQAWVQLYSTIIICLLFWTDFIPGFGGASNPSEFWENLKYGFNCMYGQDPACSDAVLYAILFIIGYCLANLFIFLLVRFAEGAVYAVIVQALVTPLGAIFWTLFKADPSFHWEPVFNLATAFVLVGLVIMVPAVVFYNYFGSQEAKKAAEKQAEKDQY</sequence>
<dbReference type="GO" id="GO:0034635">
    <property type="term" value="P:glutathione transport"/>
    <property type="evidence" value="ECO:0000318"/>
    <property type="project" value="GO_Central"/>
</dbReference>
<dbReference type="KEGG" id="spu:100888473"/>
<feature type="transmembrane region" description="Helical" evidence="7">
    <location>
        <begin position="173"/>
        <end position="191"/>
    </location>
</feature>
<evidence type="ECO:0000313" key="9">
    <source>
        <dbReference type="Proteomes" id="UP000007110"/>
    </source>
</evidence>
<evidence type="ECO:0000256" key="5">
    <source>
        <dbReference type="ARBA" id="ARBA00022989"/>
    </source>
</evidence>
<evidence type="ECO:0000256" key="6">
    <source>
        <dbReference type="ARBA" id="ARBA00023136"/>
    </source>
</evidence>